<reference evidence="2 3" key="1">
    <citation type="submission" date="2019-02" db="EMBL/GenBank/DDBJ databases">
        <title>Deep-cultivation of Planctomycetes and their phenomic and genomic characterization uncovers novel biology.</title>
        <authorList>
            <person name="Wiegand S."/>
            <person name="Jogler M."/>
            <person name="Boedeker C."/>
            <person name="Pinto D."/>
            <person name="Vollmers J."/>
            <person name="Rivas-Marin E."/>
            <person name="Kohn T."/>
            <person name="Peeters S.H."/>
            <person name="Heuer A."/>
            <person name="Rast P."/>
            <person name="Oberbeckmann S."/>
            <person name="Bunk B."/>
            <person name="Jeske O."/>
            <person name="Meyerdierks A."/>
            <person name="Storesund J.E."/>
            <person name="Kallscheuer N."/>
            <person name="Luecker S."/>
            <person name="Lage O.M."/>
            <person name="Pohl T."/>
            <person name="Merkel B.J."/>
            <person name="Hornburger P."/>
            <person name="Mueller R.-W."/>
            <person name="Bruemmer F."/>
            <person name="Labrenz M."/>
            <person name="Spormann A.M."/>
            <person name="Op Den Camp H."/>
            <person name="Overmann J."/>
            <person name="Amann R."/>
            <person name="Jetten M.S.M."/>
            <person name="Mascher T."/>
            <person name="Medema M.H."/>
            <person name="Devos D.P."/>
            <person name="Kaster A.-K."/>
            <person name="Ovreas L."/>
            <person name="Rohde M."/>
            <person name="Galperin M.Y."/>
            <person name="Jogler C."/>
        </authorList>
    </citation>
    <scope>NUCLEOTIDE SEQUENCE [LARGE SCALE GENOMIC DNA]</scope>
    <source>
        <strain evidence="2 3">Enr8</strain>
    </source>
</reference>
<feature type="region of interest" description="Disordered" evidence="1">
    <location>
        <begin position="261"/>
        <end position="284"/>
    </location>
</feature>
<dbReference type="AlphaFoldDB" id="A0A5C5V5K1"/>
<dbReference type="RefSeq" id="WP_146432938.1">
    <property type="nucleotide sequence ID" value="NZ_SJPF01000003.1"/>
</dbReference>
<proteinExistence type="predicted"/>
<comment type="caution">
    <text evidence="2">The sequence shown here is derived from an EMBL/GenBank/DDBJ whole genome shotgun (WGS) entry which is preliminary data.</text>
</comment>
<dbReference type="OrthoDB" id="264270at2"/>
<evidence type="ECO:0000256" key="1">
    <source>
        <dbReference type="SAM" id="MobiDB-lite"/>
    </source>
</evidence>
<dbReference type="Proteomes" id="UP000318878">
    <property type="component" value="Unassembled WGS sequence"/>
</dbReference>
<evidence type="ECO:0000313" key="2">
    <source>
        <dbReference type="EMBL" id="TWT33243.1"/>
    </source>
</evidence>
<gene>
    <name evidence="2" type="ORF">Enr8_30680</name>
</gene>
<sequence>MSHRIRCVLTLGVLLSITFAAGLRAADLPYLVGTAKVEITPDYPVMLSGYASRGLKEVSETIQPLYARAVSIGDKEESPMVLMMVNNCGVSAETSDRVAQQLRAKYQLPRARLAICSTHTHYAPMLSGVLPNLASQSIPHQRQQAIDRDTGELVSALVKAASQAIDDRLPARLEFAIREVGFAANRRAGGGPSDHQLPLLTVCDADDKVRSAIVGYACHCTTIGTTPAFIGDWAGYGAQYLEREYPGAVALVIIGCGGDQNPQPRGNSNSHSNTVRRSGTRSSA</sequence>
<protein>
    <submittedName>
        <fullName evidence="2">Neutral/alkaline non-lysosomal ceramidase</fullName>
    </submittedName>
</protein>
<keyword evidence="3" id="KW-1185">Reference proteome</keyword>
<accession>A0A5C5V5K1</accession>
<name>A0A5C5V5K1_9BACT</name>
<organism evidence="2 3">
    <name type="scientific">Blastopirellula retiformator</name>
    <dbReference type="NCBI Taxonomy" id="2527970"/>
    <lineage>
        <taxon>Bacteria</taxon>
        <taxon>Pseudomonadati</taxon>
        <taxon>Planctomycetota</taxon>
        <taxon>Planctomycetia</taxon>
        <taxon>Pirellulales</taxon>
        <taxon>Pirellulaceae</taxon>
        <taxon>Blastopirellula</taxon>
    </lineage>
</organism>
<dbReference type="EMBL" id="SJPF01000003">
    <property type="protein sequence ID" value="TWT33243.1"/>
    <property type="molecule type" value="Genomic_DNA"/>
</dbReference>
<evidence type="ECO:0000313" key="3">
    <source>
        <dbReference type="Proteomes" id="UP000318878"/>
    </source>
</evidence>